<sequence length="741" mass="79863">MPVPELPPGDPLSLGGCVVPGGLRFGVWAPEAEQVWLCLFDDKGQQETQRLPLLPSPLGVWHGTLPGGRAGQVYGYRAAGRWAPEEGLRFNPQRLLLDPYAREMVGSYRGRTQAELAAYLDFDPADPSRPHPDDNAAVALKARVLPELAAQPVALKPPPAGQRVIAEVHVRGASALHPGLQAGQRGSYAGLAHPALIAHWRGLGVTTVQLMPVQARADEARLQLLGLRNHWGYTPIGLLAPEARYAGPPELETADSGHTAGPALREAIAELRSEGFEVLLDVVFNHSAETDLQGPCLSFKGLANRHWYRTEPDAPGQYQNWTGCGNTLNLAEPMVLRWVVDALRHWVQAYGVDGFRYDLAPILARDDTGRFAGGAALFAALQADPLLRRCLHIAEPWDLAPHSYQLGGFPPGWLEWNDQARDSLRAYWLQPGHERSTRAALATRLAGSSDRFAADPRHPRPPSASVNFVTSHDGFTLRDLVSYNQRHNEANGEHNRDGHGDNLSWNAGIEGDSDDPAVQHTRARLQRALLATLLLSRGTPMLLMGDELGHTQHGNNNAYCQDNPVSWLDWGDAGKPAETQALPAFIARLTALRRADAALHADQWLSGQPGADGVADVTWATPSGTALDEAGWHDRGDRALSVLLAPPGVGHCTLLLFNPMDQPRRFALPAPPRGGAWRPLLDSATPSGEPAKPEAAAGAPDGLSACELPPRSVQVWCSAALALTPLVNPAAQVAFDGTNGD</sequence>
<dbReference type="PANTHER" id="PTHR43002">
    <property type="entry name" value="GLYCOGEN DEBRANCHING ENZYME"/>
    <property type="match status" value="1"/>
</dbReference>
<dbReference type="NCBIfam" id="TIGR02100">
    <property type="entry name" value="glgX_debranch"/>
    <property type="match status" value="1"/>
</dbReference>
<comment type="caution">
    <text evidence="6">The sequence shown here is derived from an EMBL/GenBank/DDBJ whole genome shotgun (WGS) entry which is preliminary data.</text>
</comment>
<dbReference type="SUPFAM" id="SSF81296">
    <property type="entry name" value="E set domains"/>
    <property type="match status" value="1"/>
</dbReference>
<evidence type="ECO:0000313" key="7">
    <source>
        <dbReference type="Proteomes" id="UP001500279"/>
    </source>
</evidence>
<dbReference type="InterPro" id="IPR017853">
    <property type="entry name" value="GH"/>
</dbReference>
<keyword evidence="3" id="KW-0326">Glycosidase</keyword>
<feature type="domain" description="Glycosyl hydrolase family 13 catalytic" evidence="5">
    <location>
        <begin position="167"/>
        <end position="593"/>
    </location>
</feature>
<keyword evidence="7" id="KW-1185">Reference proteome</keyword>
<dbReference type="InterPro" id="IPR044505">
    <property type="entry name" value="GlgX_Isoamylase_N_E_set"/>
</dbReference>
<feature type="region of interest" description="Disordered" evidence="4">
    <location>
        <begin position="677"/>
        <end position="703"/>
    </location>
</feature>
<keyword evidence="2" id="KW-0378">Hydrolase</keyword>
<dbReference type="EMBL" id="BAAAEW010000014">
    <property type="protein sequence ID" value="GAA0751920.1"/>
    <property type="molecule type" value="Genomic_DNA"/>
</dbReference>
<feature type="compositionally biased region" description="Basic and acidic residues" evidence="4">
    <location>
        <begin position="489"/>
        <end position="500"/>
    </location>
</feature>
<comment type="similarity">
    <text evidence="1">Belongs to the glycosyl hydrolase 13 family.</text>
</comment>
<protein>
    <submittedName>
        <fullName evidence="6">Glycogen debranching protein GlgX</fullName>
    </submittedName>
</protein>
<organism evidence="6 7">
    <name type="scientific">Ideonella azotifigens</name>
    <dbReference type="NCBI Taxonomy" id="513160"/>
    <lineage>
        <taxon>Bacteria</taxon>
        <taxon>Pseudomonadati</taxon>
        <taxon>Pseudomonadota</taxon>
        <taxon>Betaproteobacteria</taxon>
        <taxon>Burkholderiales</taxon>
        <taxon>Sphaerotilaceae</taxon>
        <taxon>Ideonella</taxon>
    </lineage>
</organism>
<dbReference type="CDD" id="cd11326">
    <property type="entry name" value="AmyAc_Glg_debranch"/>
    <property type="match status" value="1"/>
</dbReference>
<dbReference type="RefSeq" id="WP_231011498.1">
    <property type="nucleotide sequence ID" value="NZ_BAAAEW010000014.1"/>
</dbReference>
<evidence type="ECO:0000256" key="3">
    <source>
        <dbReference type="ARBA" id="ARBA00023295"/>
    </source>
</evidence>
<dbReference type="InterPro" id="IPR013783">
    <property type="entry name" value="Ig-like_fold"/>
</dbReference>
<name>A0ABN1K190_9BURK</name>
<dbReference type="Gene3D" id="3.20.20.80">
    <property type="entry name" value="Glycosidases"/>
    <property type="match status" value="1"/>
</dbReference>
<dbReference type="Gene3D" id="2.60.40.10">
    <property type="entry name" value="Immunoglobulins"/>
    <property type="match status" value="1"/>
</dbReference>
<dbReference type="CDD" id="cd02856">
    <property type="entry name" value="E_set_GDE_Isoamylase_N"/>
    <property type="match status" value="1"/>
</dbReference>
<dbReference type="InterPro" id="IPR006047">
    <property type="entry name" value="GH13_cat_dom"/>
</dbReference>
<dbReference type="InterPro" id="IPR004193">
    <property type="entry name" value="Glyco_hydro_13_N"/>
</dbReference>
<evidence type="ECO:0000259" key="5">
    <source>
        <dbReference type="SMART" id="SM00642"/>
    </source>
</evidence>
<dbReference type="SMART" id="SM00642">
    <property type="entry name" value="Aamy"/>
    <property type="match status" value="1"/>
</dbReference>
<proteinExistence type="inferred from homology"/>
<gene>
    <name evidence="6" type="primary">glgX_1</name>
    <name evidence="6" type="ORF">GCM10009107_25180</name>
</gene>
<dbReference type="Pfam" id="PF02922">
    <property type="entry name" value="CBM_48"/>
    <property type="match status" value="1"/>
</dbReference>
<reference evidence="6 7" key="1">
    <citation type="journal article" date="2019" name="Int. J. Syst. Evol. Microbiol.">
        <title>The Global Catalogue of Microorganisms (GCM) 10K type strain sequencing project: providing services to taxonomists for standard genome sequencing and annotation.</title>
        <authorList>
            <consortium name="The Broad Institute Genomics Platform"/>
            <consortium name="The Broad Institute Genome Sequencing Center for Infectious Disease"/>
            <person name="Wu L."/>
            <person name="Ma J."/>
        </authorList>
    </citation>
    <scope>NUCLEOTIDE SEQUENCE [LARGE SCALE GENOMIC DNA]</scope>
    <source>
        <strain evidence="6 7">JCM 15503</strain>
    </source>
</reference>
<dbReference type="InterPro" id="IPR014756">
    <property type="entry name" value="Ig_E-set"/>
</dbReference>
<evidence type="ECO:0000256" key="1">
    <source>
        <dbReference type="ARBA" id="ARBA00008061"/>
    </source>
</evidence>
<evidence type="ECO:0000256" key="4">
    <source>
        <dbReference type="SAM" id="MobiDB-lite"/>
    </source>
</evidence>
<evidence type="ECO:0000313" key="6">
    <source>
        <dbReference type="EMBL" id="GAA0751920.1"/>
    </source>
</evidence>
<dbReference type="SUPFAM" id="SSF51445">
    <property type="entry name" value="(Trans)glycosidases"/>
    <property type="match status" value="1"/>
</dbReference>
<dbReference type="Proteomes" id="UP001500279">
    <property type="component" value="Unassembled WGS sequence"/>
</dbReference>
<evidence type="ECO:0000256" key="2">
    <source>
        <dbReference type="ARBA" id="ARBA00022801"/>
    </source>
</evidence>
<dbReference type="InterPro" id="IPR013780">
    <property type="entry name" value="Glyco_hydro_b"/>
</dbReference>
<dbReference type="SUPFAM" id="SSF51011">
    <property type="entry name" value="Glycosyl hydrolase domain"/>
    <property type="match status" value="1"/>
</dbReference>
<accession>A0ABN1K190</accession>
<feature type="region of interest" description="Disordered" evidence="4">
    <location>
        <begin position="489"/>
        <end position="516"/>
    </location>
</feature>
<feature type="compositionally biased region" description="Low complexity" evidence="4">
    <location>
        <begin position="686"/>
        <end position="700"/>
    </location>
</feature>
<dbReference type="Gene3D" id="2.60.40.1180">
    <property type="entry name" value="Golgi alpha-mannosidase II"/>
    <property type="match status" value="1"/>
</dbReference>
<dbReference type="InterPro" id="IPR011837">
    <property type="entry name" value="Glycogen_debranch_GlgX"/>
</dbReference>